<accession>A0A0D3KXI8</accession>
<dbReference type="Pfam" id="PF09696">
    <property type="entry name" value="Ctf8"/>
    <property type="match status" value="1"/>
</dbReference>
<reference evidence="2" key="1">
    <citation type="journal article" date="2013" name="Nature">
        <title>Pan genome of the phytoplankton Emiliania underpins its global distribution.</title>
        <authorList>
            <person name="Read B.A."/>
            <person name="Kegel J."/>
            <person name="Klute M.J."/>
            <person name="Kuo A."/>
            <person name="Lefebvre S.C."/>
            <person name="Maumus F."/>
            <person name="Mayer C."/>
            <person name="Miller J."/>
            <person name="Monier A."/>
            <person name="Salamov A."/>
            <person name="Young J."/>
            <person name="Aguilar M."/>
            <person name="Claverie J.M."/>
            <person name="Frickenhaus S."/>
            <person name="Gonzalez K."/>
            <person name="Herman E.K."/>
            <person name="Lin Y.C."/>
            <person name="Napier J."/>
            <person name="Ogata H."/>
            <person name="Sarno A.F."/>
            <person name="Shmutz J."/>
            <person name="Schroeder D."/>
            <person name="de Vargas C."/>
            <person name="Verret F."/>
            <person name="von Dassow P."/>
            <person name="Valentin K."/>
            <person name="Van de Peer Y."/>
            <person name="Wheeler G."/>
            <person name="Dacks J.B."/>
            <person name="Delwiche C.F."/>
            <person name="Dyhrman S.T."/>
            <person name="Glockner G."/>
            <person name="John U."/>
            <person name="Richards T."/>
            <person name="Worden A.Z."/>
            <person name="Zhang X."/>
            <person name="Grigoriev I.V."/>
            <person name="Allen A.E."/>
            <person name="Bidle K."/>
            <person name="Borodovsky M."/>
            <person name="Bowler C."/>
            <person name="Brownlee C."/>
            <person name="Cock J.M."/>
            <person name="Elias M."/>
            <person name="Gladyshev V.N."/>
            <person name="Groth M."/>
            <person name="Guda C."/>
            <person name="Hadaegh A."/>
            <person name="Iglesias-Rodriguez M.D."/>
            <person name="Jenkins J."/>
            <person name="Jones B.M."/>
            <person name="Lawson T."/>
            <person name="Leese F."/>
            <person name="Lindquist E."/>
            <person name="Lobanov A."/>
            <person name="Lomsadze A."/>
            <person name="Malik S.B."/>
            <person name="Marsh M.E."/>
            <person name="Mackinder L."/>
            <person name="Mock T."/>
            <person name="Mueller-Roeber B."/>
            <person name="Pagarete A."/>
            <person name="Parker M."/>
            <person name="Probert I."/>
            <person name="Quesneville H."/>
            <person name="Raines C."/>
            <person name="Rensing S.A."/>
            <person name="Riano-Pachon D.M."/>
            <person name="Richier S."/>
            <person name="Rokitta S."/>
            <person name="Shiraiwa Y."/>
            <person name="Soanes D.M."/>
            <person name="van der Giezen M."/>
            <person name="Wahlund T.M."/>
            <person name="Williams B."/>
            <person name="Wilson W."/>
            <person name="Wolfe G."/>
            <person name="Wurch L.L."/>
        </authorList>
    </citation>
    <scope>NUCLEOTIDE SEQUENCE</scope>
</reference>
<dbReference type="AlphaFoldDB" id="A0A0D3KXI8"/>
<dbReference type="KEGG" id="ehx:EMIHUDRAFT_59727"/>
<dbReference type="RefSeq" id="XP_005792902.1">
    <property type="nucleotide sequence ID" value="XM_005792845.1"/>
</dbReference>
<dbReference type="KEGG" id="ehx:EMIHUDRAFT_59313"/>
<reference evidence="1" key="2">
    <citation type="submission" date="2024-10" db="UniProtKB">
        <authorList>
            <consortium name="EnsemblProtists"/>
        </authorList>
    </citation>
    <scope>IDENTIFICATION</scope>
</reference>
<dbReference type="RefSeq" id="XP_005782928.1">
    <property type="nucleotide sequence ID" value="XM_005782871.1"/>
</dbReference>
<dbReference type="STRING" id="2903.R1FB84"/>
<evidence type="ECO:0000313" key="2">
    <source>
        <dbReference type="Proteomes" id="UP000013827"/>
    </source>
</evidence>
<dbReference type="EnsemblProtists" id="EOD30499">
    <property type="protein sequence ID" value="EOD30499"/>
    <property type="gene ID" value="EMIHUDRAFT_59313"/>
</dbReference>
<sequence length="68" mass="7335">SQGAVWLRIGKGEMPGERVRLKKPLAIMSKVRPDGDVPSPGGSPPACEYHAVGVVREKLVFNTRPTPI</sequence>
<dbReference type="GeneID" id="17285744"/>
<organism evidence="1 2">
    <name type="scientific">Emiliania huxleyi (strain CCMP1516)</name>
    <dbReference type="NCBI Taxonomy" id="280463"/>
    <lineage>
        <taxon>Eukaryota</taxon>
        <taxon>Haptista</taxon>
        <taxon>Haptophyta</taxon>
        <taxon>Prymnesiophyceae</taxon>
        <taxon>Isochrysidales</taxon>
        <taxon>Noelaerhabdaceae</taxon>
        <taxon>Emiliania</taxon>
    </lineage>
</organism>
<dbReference type="EnsemblProtists" id="EOD40473">
    <property type="protein sequence ID" value="EOD40473"/>
    <property type="gene ID" value="EMIHUDRAFT_59727"/>
</dbReference>
<keyword evidence="2" id="KW-1185">Reference proteome</keyword>
<dbReference type="Proteomes" id="UP000013827">
    <property type="component" value="Unassembled WGS sequence"/>
</dbReference>
<dbReference type="PaxDb" id="2903-EOD30499"/>
<dbReference type="HOGENOM" id="CLU_2801936_0_0_1"/>
<dbReference type="GO" id="GO:0007064">
    <property type="term" value="P:mitotic sister chromatid cohesion"/>
    <property type="evidence" value="ECO:0007669"/>
    <property type="project" value="InterPro"/>
</dbReference>
<dbReference type="InterPro" id="IPR018607">
    <property type="entry name" value="Ctf8"/>
</dbReference>
<protein>
    <submittedName>
        <fullName evidence="1">Uncharacterized protein</fullName>
    </submittedName>
</protein>
<name>A0A0D3KXI8_EMIH1</name>
<dbReference type="GO" id="GO:0031390">
    <property type="term" value="C:Ctf18 RFC-like complex"/>
    <property type="evidence" value="ECO:0007669"/>
    <property type="project" value="InterPro"/>
</dbReference>
<proteinExistence type="predicted"/>
<dbReference type="GeneID" id="17275773"/>
<evidence type="ECO:0000313" key="1">
    <source>
        <dbReference type="EnsemblProtists" id="EOD40473"/>
    </source>
</evidence>